<dbReference type="OrthoDB" id="9794577at2"/>
<dbReference type="NCBIfam" id="TIGR01007">
    <property type="entry name" value="eps_fam"/>
    <property type="match status" value="1"/>
</dbReference>
<sequence length="777" mass="87083">MTKVTKSLKKPVAETSGDTLLNIILFQFIPYWPLVAILSLAFLSVAFVFTKYITPTYLITATLVIKDKGKGVEESQTLQSLNMYAGGKTVENEVLVLKSRTLMRDVVLNLNLYAPIFEKGNIKPASAYLSSPIIIEAKKPENLKEQTEINFAYNHSTNTVNIGDQSYPLNQWVKLPYGTLRFLRNPFKQLSTTRSLYFSLVDPRKVTDNMLGSLEVAASSKLSSVVNIGFTDEVPRRGENVVNTLIDAYNRASVQNNNQLASNTLTFVSDRVRLLENELDSINRRIQEFKSKEGIVDLSEQGKLYLENVSENDRKASDINMQLAILNQVDQHVRAGGSQTGIVPTTLGIEDPVLTDLLQTLNELELRYASLRRTTGENNPMTEEVESEIQKIRPNILSIVRNQRQRLQASRNNLVSTSNRFNSAISTIPQKERELLEISRQQAIKNDVYAFLQQRREEAELSAASTIADSRIVDRAEASVRPVASKRVLILAGAIIAATAFSIGYVFIKEGLTNKVLFRSDIEKATSIPVVAEIPHIKKLRASKSHLLTNSILSAQFNQLQATIGLFAFGVKNQKVMITSSIKGEGKTLVSNQLAISLAETGQKVLLMDLNLTSPDTSILHQMDDFSGFIDYIKGDSELDEIIYKSNIENLSILPAGGNYNNSTKLLLNSRIQDLFNLVETYYNYIIIDTAPTELTTDAYLLTQYIDLSLYVIRQGKTNKNNLQKFGRNPQIERIPKLSIIFNDIKGRGFLNKYYGYGYGYGYETIPKSNLLKFKKA</sequence>
<comment type="caution">
    <text evidence="21">The sequence shown here is derived from an EMBL/GenBank/DDBJ whole genome shotgun (WGS) entry which is preliminary data.</text>
</comment>
<feature type="domain" description="Polysaccharide chain length determinant N-terminal" evidence="18">
    <location>
        <begin position="27"/>
        <end position="107"/>
    </location>
</feature>
<comment type="subcellular location">
    <subcellularLocation>
        <location evidence="1">Cell inner membrane</location>
        <topology evidence="1">Multi-pass membrane protein</topology>
    </subcellularLocation>
</comment>
<dbReference type="SUPFAM" id="SSF52540">
    <property type="entry name" value="P-loop containing nucleoside triphosphate hydrolases"/>
    <property type="match status" value="1"/>
</dbReference>
<keyword evidence="10 21" id="KW-0418">Kinase</keyword>
<keyword evidence="22" id="KW-1185">Reference proteome</keyword>
<keyword evidence="12 17" id="KW-1133">Transmembrane helix</keyword>
<evidence type="ECO:0000259" key="18">
    <source>
        <dbReference type="Pfam" id="PF02706"/>
    </source>
</evidence>
<keyword evidence="16" id="KW-0175">Coiled coil</keyword>
<dbReference type="RefSeq" id="WP_146901182.1">
    <property type="nucleotide sequence ID" value="NZ_BJYS01000029.1"/>
</dbReference>
<dbReference type="InterPro" id="IPR027417">
    <property type="entry name" value="P-loop_NTPase"/>
</dbReference>
<dbReference type="GO" id="GO:0005886">
    <property type="term" value="C:plasma membrane"/>
    <property type="evidence" value="ECO:0007669"/>
    <property type="project" value="UniProtKB-SubCell"/>
</dbReference>
<evidence type="ECO:0000256" key="9">
    <source>
        <dbReference type="ARBA" id="ARBA00022741"/>
    </source>
</evidence>
<keyword evidence="7" id="KW-0808">Transferase</keyword>
<evidence type="ECO:0000256" key="8">
    <source>
        <dbReference type="ARBA" id="ARBA00022692"/>
    </source>
</evidence>
<evidence type="ECO:0000256" key="10">
    <source>
        <dbReference type="ARBA" id="ARBA00022777"/>
    </source>
</evidence>
<evidence type="ECO:0000256" key="5">
    <source>
        <dbReference type="ARBA" id="ARBA00022475"/>
    </source>
</evidence>
<dbReference type="Pfam" id="PF13807">
    <property type="entry name" value="GNVR"/>
    <property type="match status" value="1"/>
</dbReference>
<dbReference type="InterPro" id="IPR050445">
    <property type="entry name" value="Bact_polysacc_biosynth/exp"/>
</dbReference>
<evidence type="ECO:0000256" key="16">
    <source>
        <dbReference type="SAM" id="Coils"/>
    </source>
</evidence>
<gene>
    <name evidence="21" type="ORF">AAE02nite_36690</name>
</gene>
<dbReference type="PANTHER" id="PTHR32309">
    <property type="entry name" value="TYROSINE-PROTEIN KINASE"/>
    <property type="match status" value="1"/>
</dbReference>
<feature type="domain" description="Tyrosine-protein kinase G-rich" evidence="20">
    <location>
        <begin position="432"/>
        <end position="510"/>
    </location>
</feature>
<feature type="transmembrane region" description="Helical" evidence="17">
    <location>
        <begin position="20"/>
        <end position="49"/>
    </location>
</feature>
<keyword evidence="6" id="KW-0997">Cell inner membrane</keyword>
<evidence type="ECO:0000256" key="4">
    <source>
        <dbReference type="ARBA" id="ARBA00011903"/>
    </source>
</evidence>
<evidence type="ECO:0000313" key="22">
    <source>
        <dbReference type="Proteomes" id="UP000321532"/>
    </source>
</evidence>
<keyword evidence="14" id="KW-0829">Tyrosine-protein kinase</keyword>
<evidence type="ECO:0000259" key="20">
    <source>
        <dbReference type="Pfam" id="PF13807"/>
    </source>
</evidence>
<keyword evidence="11" id="KW-0067">ATP-binding</keyword>
<dbReference type="InterPro" id="IPR003856">
    <property type="entry name" value="LPS_length_determ_N"/>
</dbReference>
<keyword evidence="5" id="KW-1003">Cell membrane</keyword>
<comment type="catalytic activity">
    <reaction evidence="15">
        <text>L-tyrosyl-[protein] + ATP = O-phospho-L-tyrosyl-[protein] + ADP + H(+)</text>
        <dbReference type="Rhea" id="RHEA:10596"/>
        <dbReference type="Rhea" id="RHEA-COMP:10136"/>
        <dbReference type="Rhea" id="RHEA-COMP:20101"/>
        <dbReference type="ChEBI" id="CHEBI:15378"/>
        <dbReference type="ChEBI" id="CHEBI:30616"/>
        <dbReference type="ChEBI" id="CHEBI:46858"/>
        <dbReference type="ChEBI" id="CHEBI:61978"/>
        <dbReference type="ChEBI" id="CHEBI:456216"/>
        <dbReference type="EC" id="2.7.10.2"/>
    </reaction>
</comment>
<keyword evidence="13 17" id="KW-0472">Membrane</keyword>
<dbReference type="AlphaFoldDB" id="A0A512B213"/>
<comment type="similarity">
    <text evidence="3">Belongs to the etk/wzc family.</text>
</comment>
<evidence type="ECO:0000256" key="3">
    <source>
        <dbReference type="ARBA" id="ARBA00008883"/>
    </source>
</evidence>
<feature type="domain" description="AAA" evidence="19">
    <location>
        <begin position="584"/>
        <end position="693"/>
    </location>
</feature>
<accession>A0A512B213</accession>
<name>A0A512B213_9BACT</name>
<reference evidence="21 22" key="1">
    <citation type="submission" date="2019-07" db="EMBL/GenBank/DDBJ databases">
        <title>Whole genome shotgun sequence of Adhaeribacter aerolatus NBRC 106133.</title>
        <authorList>
            <person name="Hosoyama A."/>
            <person name="Uohara A."/>
            <person name="Ohji S."/>
            <person name="Ichikawa N."/>
        </authorList>
    </citation>
    <scope>NUCLEOTIDE SEQUENCE [LARGE SCALE GENOMIC DNA]</scope>
    <source>
        <strain evidence="21 22">NBRC 106133</strain>
    </source>
</reference>
<proteinExistence type="inferred from homology"/>
<dbReference type="EMBL" id="BJYS01000029">
    <property type="protein sequence ID" value="GEO06005.1"/>
    <property type="molecule type" value="Genomic_DNA"/>
</dbReference>
<dbReference type="GO" id="GO:0005524">
    <property type="term" value="F:ATP binding"/>
    <property type="evidence" value="ECO:0007669"/>
    <property type="project" value="UniProtKB-KW"/>
</dbReference>
<feature type="coiled-coil region" evidence="16">
    <location>
        <begin position="265"/>
        <end position="292"/>
    </location>
</feature>
<keyword evidence="8 17" id="KW-0812">Transmembrane</keyword>
<dbReference type="Pfam" id="PF13614">
    <property type="entry name" value="AAA_31"/>
    <property type="match status" value="1"/>
</dbReference>
<evidence type="ECO:0000259" key="19">
    <source>
        <dbReference type="Pfam" id="PF13614"/>
    </source>
</evidence>
<dbReference type="InterPro" id="IPR005702">
    <property type="entry name" value="Wzc-like_C"/>
</dbReference>
<evidence type="ECO:0000256" key="13">
    <source>
        <dbReference type="ARBA" id="ARBA00023136"/>
    </source>
</evidence>
<evidence type="ECO:0000256" key="11">
    <source>
        <dbReference type="ARBA" id="ARBA00022840"/>
    </source>
</evidence>
<evidence type="ECO:0000313" key="21">
    <source>
        <dbReference type="EMBL" id="GEO06005.1"/>
    </source>
</evidence>
<dbReference type="EC" id="2.7.10.2" evidence="4"/>
<evidence type="ECO:0000256" key="17">
    <source>
        <dbReference type="SAM" id="Phobius"/>
    </source>
</evidence>
<comment type="similarity">
    <text evidence="2">Belongs to the CpsD/CapB family.</text>
</comment>
<evidence type="ECO:0000256" key="7">
    <source>
        <dbReference type="ARBA" id="ARBA00022679"/>
    </source>
</evidence>
<feature type="transmembrane region" description="Helical" evidence="17">
    <location>
        <begin position="488"/>
        <end position="508"/>
    </location>
</feature>
<dbReference type="Proteomes" id="UP000321532">
    <property type="component" value="Unassembled WGS sequence"/>
</dbReference>
<evidence type="ECO:0000256" key="15">
    <source>
        <dbReference type="ARBA" id="ARBA00051245"/>
    </source>
</evidence>
<evidence type="ECO:0000256" key="6">
    <source>
        <dbReference type="ARBA" id="ARBA00022519"/>
    </source>
</evidence>
<evidence type="ECO:0000256" key="1">
    <source>
        <dbReference type="ARBA" id="ARBA00004429"/>
    </source>
</evidence>
<keyword evidence="9" id="KW-0547">Nucleotide-binding</keyword>
<dbReference type="PANTHER" id="PTHR32309:SF13">
    <property type="entry name" value="FERRIC ENTEROBACTIN TRANSPORT PROTEIN FEPE"/>
    <property type="match status" value="1"/>
</dbReference>
<organism evidence="21 22">
    <name type="scientific">Adhaeribacter aerolatus</name>
    <dbReference type="NCBI Taxonomy" id="670289"/>
    <lineage>
        <taxon>Bacteria</taxon>
        <taxon>Pseudomonadati</taxon>
        <taxon>Bacteroidota</taxon>
        <taxon>Cytophagia</taxon>
        <taxon>Cytophagales</taxon>
        <taxon>Hymenobacteraceae</taxon>
        <taxon>Adhaeribacter</taxon>
    </lineage>
</organism>
<protein>
    <recommendedName>
        <fullName evidence="4">non-specific protein-tyrosine kinase</fullName>
        <ecNumber evidence="4">2.7.10.2</ecNumber>
    </recommendedName>
</protein>
<dbReference type="Gene3D" id="3.40.50.300">
    <property type="entry name" value="P-loop containing nucleotide triphosphate hydrolases"/>
    <property type="match status" value="1"/>
</dbReference>
<dbReference type="GO" id="GO:0004715">
    <property type="term" value="F:non-membrane spanning protein tyrosine kinase activity"/>
    <property type="evidence" value="ECO:0007669"/>
    <property type="project" value="UniProtKB-EC"/>
</dbReference>
<dbReference type="CDD" id="cd05387">
    <property type="entry name" value="BY-kinase"/>
    <property type="match status" value="1"/>
</dbReference>
<evidence type="ECO:0000256" key="14">
    <source>
        <dbReference type="ARBA" id="ARBA00023137"/>
    </source>
</evidence>
<dbReference type="InterPro" id="IPR032807">
    <property type="entry name" value="GNVR"/>
</dbReference>
<dbReference type="Pfam" id="PF02706">
    <property type="entry name" value="Wzz"/>
    <property type="match status" value="1"/>
</dbReference>
<evidence type="ECO:0000256" key="2">
    <source>
        <dbReference type="ARBA" id="ARBA00007316"/>
    </source>
</evidence>
<evidence type="ECO:0000256" key="12">
    <source>
        <dbReference type="ARBA" id="ARBA00022989"/>
    </source>
</evidence>
<dbReference type="InterPro" id="IPR025669">
    <property type="entry name" value="AAA_dom"/>
</dbReference>